<feature type="compositionally biased region" description="Pro residues" evidence="2">
    <location>
        <begin position="23"/>
        <end position="39"/>
    </location>
</feature>
<dbReference type="GO" id="GO:0003725">
    <property type="term" value="F:double-stranded RNA binding"/>
    <property type="evidence" value="ECO:0007669"/>
    <property type="project" value="TreeGrafter"/>
</dbReference>
<feature type="compositionally biased region" description="Basic and acidic residues" evidence="2">
    <location>
        <begin position="180"/>
        <end position="190"/>
    </location>
</feature>
<dbReference type="Proteomes" id="UP000515156">
    <property type="component" value="Chromosome 11"/>
</dbReference>
<reference evidence="4" key="1">
    <citation type="submission" date="2024-06" db="UniProtKB">
        <authorList>
            <consortium name="RefSeq"/>
        </authorList>
    </citation>
    <scope>NUCLEOTIDE SEQUENCE [LARGE SCALE GENOMIC DNA]</scope>
</reference>
<dbReference type="GeneID" id="115479504"/>
<dbReference type="SUPFAM" id="SSF54768">
    <property type="entry name" value="dsRNA-binding domain-like"/>
    <property type="match status" value="1"/>
</dbReference>
<dbReference type="PANTHER" id="PTHR13482:SF3">
    <property type="entry name" value="MICROPROCESSOR COMPLEX SUBUNIT DGCR8"/>
    <property type="match status" value="1"/>
</dbReference>
<dbReference type="CDD" id="cd19867">
    <property type="entry name" value="DSRM_DGCR8_rpt1"/>
    <property type="match status" value="1"/>
</dbReference>
<dbReference type="FunFam" id="3.30.160.20:FF:000021">
    <property type="entry name" value="Microprocessor complex subunit DGCR8"/>
    <property type="match status" value="1"/>
</dbReference>
<dbReference type="GO" id="GO:0070877">
    <property type="term" value="C:microprocessor complex"/>
    <property type="evidence" value="ECO:0007669"/>
    <property type="project" value="InterPro"/>
</dbReference>
<dbReference type="InterPro" id="IPR014720">
    <property type="entry name" value="dsRBD_dom"/>
</dbReference>
<dbReference type="CTD" id="54487"/>
<dbReference type="Gene3D" id="3.30.160.20">
    <property type="match status" value="2"/>
</dbReference>
<feature type="region of interest" description="Disordered" evidence="2">
    <location>
        <begin position="263"/>
        <end position="302"/>
    </location>
</feature>
<dbReference type="GO" id="GO:0070878">
    <property type="term" value="F:primary miRNA binding"/>
    <property type="evidence" value="ECO:0007669"/>
    <property type="project" value="TreeGrafter"/>
</dbReference>
<dbReference type="PROSITE" id="PS50137">
    <property type="entry name" value="DS_RBD"/>
    <property type="match status" value="1"/>
</dbReference>
<dbReference type="PANTHER" id="PTHR13482">
    <property type="entry name" value="MICRORNA PROCESSOR COMPLEX SUBUNIT DGCR8"/>
    <property type="match status" value="1"/>
</dbReference>
<keyword evidence="4" id="KW-1185">Reference proteome</keyword>
<feature type="domain" description="DRBM" evidence="3">
    <location>
        <begin position="413"/>
        <end position="480"/>
    </location>
</feature>
<organism evidence="4 5">
    <name type="scientific">Microcaecilia unicolor</name>
    <dbReference type="NCBI Taxonomy" id="1415580"/>
    <lineage>
        <taxon>Eukaryota</taxon>
        <taxon>Metazoa</taxon>
        <taxon>Chordata</taxon>
        <taxon>Craniata</taxon>
        <taxon>Vertebrata</taxon>
        <taxon>Euteleostomi</taxon>
        <taxon>Amphibia</taxon>
        <taxon>Gymnophiona</taxon>
        <taxon>Siphonopidae</taxon>
        <taxon>Microcaecilia</taxon>
    </lineage>
</organism>
<reference evidence="5" key="2">
    <citation type="submission" date="2025-08" db="UniProtKB">
        <authorList>
            <consortium name="RefSeq"/>
        </authorList>
    </citation>
    <scope>IDENTIFICATION</scope>
</reference>
<dbReference type="SMART" id="SM00358">
    <property type="entry name" value="DSRM"/>
    <property type="match status" value="2"/>
</dbReference>
<feature type="region of interest" description="Disordered" evidence="2">
    <location>
        <begin position="170"/>
        <end position="190"/>
    </location>
</feature>
<feature type="compositionally biased region" description="Low complexity" evidence="2">
    <location>
        <begin position="40"/>
        <end position="50"/>
    </location>
</feature>
<dbReference type="CDD" id="cd19868">
    <property type="entry name" value="DSRM_DGCR8_rpt2"/>
    <property type="match status" value="1"/>
</dbReference>
<dbReference type="FunFam" id="3.30.160.590:FF:000001">
    <property type="entry name" value="microprocessor complex subunit DGCR8"/>
    <property type="match status" value="1"/>
</dbReference>
<feature type="region of interest" description="Disordered" evidence="2">
    <location>
        <begin position="1"/>
        <end position="71"/>
    </location>
</feature>
<accession>A0A6P7ZCD7</accession>
<dbReference type="GO" id="GO:0031053">
    <property type="term" value="P:primary miRNA processing"/>
    <property type="evidence" value="ECO:0007669"/>
    <property type="project" value="InterPro"/>
</dbReference>
<dbReference type="Gene3D" id="3.30.160.590">
    <property type="match status" value="1"/>
</dbReference>
<proteinExistence type="predicted"/>
<name>A0A6P7ZCD7_9AMPH</name>
<evidence type="ECO:0000256" key="1">
    <source>
        <dbReference type="PROSITE-ProRule" id="PRU00266"/>
    </source>
</evidence>
<evidence type="ECO:0000256" key="2">
    <source>
        <dbReference type="SAM" id="MobiDB-lite"/>
    </source>
</evidence>
<dbReference type="GO" id="GO:0020037">
    <property type="term" value="F:heme binding"/>
    <property type="evidence" value="ECO:0007669"/>
    <property type="project" value="InterPro"/>
</dbReference>
<dbReference type="Pfam" id="PF00035">
    <property type="entry name" value="dsrm"/>
    <property type="match status" value="2"/>
</dbReference>
<sequence>MESCENAPPLPQEPETETNEECPCPPPLLPSEEPPPPPLQTSSDAEVVDVGSGGDGHSDTPAGDIQPNCGTQLLTKGSASYNSRQMLPDPLISDQCPGTARHAPSVKKFIPDLKLLKDVKISVSFTESCKTKDRKVLYTGIDNDCNTDADVSRESVNGNLHVCPVDSNNGTVVGEGVENSGKKEDETDEQEKRVEYAVLDELEDFTDNLMEVDGTAAGGGFISDAIIQREVVDEEEAFNYSYEKHDPPMSSIPCFHYKKMKENEAREQSNDITPNDVDLPTKSLQRTSDMDHQSEEPDSTAVETVVADERDSVGGDAAPGALGQVKAKVELCKDESIDIEAFRSYLEKCFDFEQVTVKKFRTWAERRLFNREMKRKQAEFERPILPANQKLITLSVQDAPTKKEYVINPNGKSEVCILHEYMQRILKVRPVYNFFECENPSEPFGASVIIDGVTYGTGTASSKKLAKNKAAQSTLEILIPDFVKQTSEEKPKNSEELEYFNHISIEDSRVYELTNKAGLLSPYQILHECLKRNHGMGDTSIKFEVIPGKNQKSEYIMACGRHTVQGWCKNKRVGKQLASQKILQLLHPHVKNWGSLLRMYGRESNKMVKQETSDRSVLELQQYAKKNKPNLHILNKLQEEMRKLAQEREETRRKPTMTIVESAQPGSEPLCTVDV</sequence>
<evidence type="ECO:0000313" key="4">
    <source>
        <dbReference type="Proteomes" id="UP000515156"/>
    </source>
</evidence>
<dbReference type="GO" id="GO:0042802">
    <property type="term" value="F:identical protein binding"/>
    <property type="evidence" value="ECO:0007669"/>
    <property type="project" value="InterPro"/>
</dbReference>
<dbReference type="RefSeq" id="XP_030073304.1">
    <property type="nucleotide sequence ID" value="XM_030217444.1"/>
</dbReference>
<dbReference type="AlphaFoldDB" id="A0A6P7ZCD7"/>
<gene>
    <name evidence="5" type="primary">DGCR8</name>
</gene>
<protein>
    <submittedName>
        <fullName evidence="5">Microprocessor complex subunit DGCR8 isoform X2</fullName>
    </submittedName>
</protein>
<keyword evidence="1" id="KW-0694">RNA-binding</keyword>
<evidence type="ECO:0000313" key="5">
    <source>
        <dbReference type="RefSeq" id="XP_030073304.1"/>
    </source>
</evidence>
<evidence type="ECO:0000259" key="3">
    <source>
        <dbReference type="PROSITE" id="PS50137"/>
    </source>
</evidence>
<dbReference type="InterPro" id="IPR040375">
    <property type="entry name" value="DGCR8"/>
</dbReference>